<dbReference type="Pfam" id="PF04043">
    <property type="entry name" value="PMEI"/>
    <property type="match status" value="1"/>
</dbReference>
<dbReference type="InterPro" id="IPR035513">
    <property type="entry name" value="Invertase/methylesterase_inhib"/>
</dbReference>
<proteinExistence type="predicted"/>
<keyword evidence="3" id="KW-1185">Reference proteome</keyword>
<dbReference type="EMBL" id="JASCZI010241966">
    <property type="protein sequence ID" value="MED6208729.1"/>
    <property type="molecule type" value="Genomic_DNA"/>
</dbReference>
<organism evidence="2 3">
    <name type="scientific">Stylosanthes scabra</name>
    <dbReference type="NCBI Taxonomy" id="79078"/>
    <lineage>
        <taxon>Eukaryota</taxon>
        <taxon>Viridiplantae</taxon>
        <taxon>Streptophyta</taxon>
        <taxon>Embryophyta</taxon>
        <taxon>Tracheophyta</taxon>
        <taxon>Spermatophyta</taxon>
        <taxon>Magnoliopsida</taxon>
        <taxon>eudicotyledons</taxon>
        <taxon>Gunneridae</taxon>
        <taxon>Pentapetalae</taxon>
        <taxon>rosids</taxon>
        <taxon>fabids</taxon>
        <taxon>Fabales</taxon>
        <taxon>Fabaceae</taxon>
        <taxon>Papilionoideae</taxon>
        <taxon>50 kb inversion clade</taxon>
        <taxon>dalbergioids sensu lato</taxon>
        <taxon>Dalbergieae</taxon>
        <taxon>Pterocarpus clade</taxon>
        <taxon>Stylosanthes</taxon>
    </lineage>
</organism>
<name>A0ABU6YF60_9FABA</name>
<dbReference type="InterPro" id="IPR006501">
    <property type="entry name" value="Pectinesterase_inhib_dom"/>
</dbReference>
<dbReference type="Proteomes" id="UP001341840">
    <property type="component" value="Unassembled WGS sequence"/>
</dbReference>
<feature type="domain" description="Pectinesterase inhibitor" evidence="1">
    <location>
        <begin position="63"/>
        <end position="132"/>
    </location>
</feature>
<evidence type="ECO:0000313" key="2">
    <source>
        <dbReference type="EMBL" id="MED6208729.1"/>
    </source>
</evidence>
<dbReference type="Gene3D" id="1.20.140.40">
    <property type="entry name" value="Invertase/pectin methylesterase inhibitor family protein"/>
    <property type="match status" value="1"/>
</dbReference>
<gene>
    <name evidence="2" type="ORF">PIB30_047952</name>
</gene>
<protein>
    <recommendedName>
        <fullName evidence="1">Pectinesterase inhibitor domain-containing protein</fullName>
    </recommendedName>
</protein>
<evidence type="ECO:0000313" key="3">
    <source>
        <dbReference type="Proteomes" id="UP001341840"/>
    </source>
</evidence>
<reference evidence="2 3" key="1">
    <citation type="journal article" date="2023" name="Plants (Basel)">
        <title>Bridging the Gap: Combining Genomics and Transcriptomics Approaches to Understand Stylosanthes scabra, an Orphan Legume from the Brazilian Caatinga.</title>
        <authorList>
            <person name="Ferreira-Neto J.R.C."/>
            <person name="da Silva M.D."/>
            <person name="Binneck E."/>
            <person name="de Melo N.F."/>
            <person name="da Silva R.H."/>
            <person name="de Melo A.L.T.M."/>
            <person name="Pandolfi V."/>
            <person name="Bustamante F.O."/>
            <person name="Brasileiro-Vidal A.C."/>
            <person name="Benko-Iseppon A.M."/>
        </authorList>
    </citation>
    <scope>NUCLEOTIDE SEQUENCE [LARGE SCALE GENOMIC DNA]</scope>
    <source>
        <tissue evidence="2">Leaves</tissue>
    </source>
</reference>
<accession>A0ABU6YF60</accession>
<sequence length="261" mass="29191">MVLSLSHSHFLAYIVATRTILRFHHRAAATATLATFFFFSVQALQPSMPPSRKLRIRSATLFQKLVTDDMSKQALDICKEVLGYAVKDIHRSVHMLEKFEISRIPQYAYHLKIWIIDTLTHQETCLEAFQYIPTEAVPLGSGARWDCTNAVGGGIGGSTSDAGEGHNIGPLGGVTPGVPAVLVEEGVPWVNPTALVHRFGYKYGLVGLRQWRRSREPSEWVELGINNEEWRGKFDPVIVPLNISRLNERRSILRGNSMAEI</sequence>
<evidence type="ECO:0000259" key="1">
    <source>
        <dbReference type="Pfam" id="PF04043"/>
    </source>
</evidence>
<comment type="caution">
    <text evidence="2">The sequence shown here is derived from an EMBL/GenBank/DDBJ whole genome shotgun (WGS) entry which is preliminary data.</text>
</comment>
<dbReference type="SUPFAM" id="SSF101148">
    <property type="entry name" value="Plant invertase/pectin methylesterase inhibitor"/>
    <property type="match status" value="1"/>
</dbReference>